<comment type="caution">
    <text evidence="2">The sequence shown here is derived from an EMBL/GenBank/DDBJ whole genome shotgun (WGS) entry which is preliminary data.</text>
</comment>
<dbReference type="PANTHER" id="PTHR37309">
    <property type="entry name" value="SLR0284 PROTEIN"/>
    <property type="match status" value="1"/>
</dbReference>
<keyword evidence="1" id="KW-0812">Transmembrane</keyword>
<dbReference type="AlphaFoldDB" id="A0A369AAV7"/>
<evidence type="ECO:0000313" key="3">
    <source>
        <dbReference type="Proteomes" id="UP000253517"/>
    </source>
</evidence>
<proteinExistence type="predicted"/>
<keyword evidence="3" id="KW-1185">Reference proteome</keyword>
<feature type="transmembrane region" description="Helical" evidence="1">
    <location>
        <begin position="14"/>
        <end position="34"/>
    </location>
</feature>
<dbReference type="EMBL" id="QPJS01000001">
    <property type="protein sequence ID" value="RCX05207.1"/>
    <property type="molecule type" value="Genomic_DNA"/>
</dbReference>
<feature type="transmembrane region" description="Helical" evidence="1">
    <location>
        <begin position="40"/>
        <end position="57"/>
    </location>
</feature>
<gene>
    <name evidence="2" type="ORF">DES35_101490</name>
</gene>
<feature type="transmembrane region" description="Helical" evidence="1">
    <location>
        <begin position="64"/>
        <end position="88"/>
    </location>
</feature>
<dbReference type="PANTHER" id="PTHR37309:SF1">
    <property type="entry name" value="SLR0284 PROTEIN"/>
    <property type="match status" value="1"/>
</dbReference>
<dbReference type="RefSeq" id="WP_114365698.1">
    <property type="nucleotide sequence ID" value="NZ_BHZF01000001.1"/>
</dbReference>
<accession>A0A369AAV7</accession>
<organism evidence="2 3">
    <name type="scientific">Schleiferia thermophila</name>
    <dbReference type="NCBI Taxonomy" id="884107"/>
    <lineage>
        <taxon>Bacteria</taxon>
        <taxon>Pseudomonadati</taxon>
        <taxon>Bacteroidota</taxon>
        <taxon>Flavobacteriia</taxon>
        <taxon>Flavobacteriales</taxon>
        <taxon>Schleiferiaceae</taxon>
        <taxon>Schleiferia</taxon>
    </lineage>
</organism>
<evidence type="ECO:0000256" key="1">
    <source>
        <dbReference type="SAM" id="Phobius"/>
    </source>
</evidence>
<dbReference type="Proteomes" id="UP000253517">
    <property type="component" value="Unassembled WGS sequence"/>
</dbReference>
<keyword evidence="1" id="KW-0472">Membrane</keyword>
<keyword evidence="1" id="KW-1133">Transmembrane helix</keyword>
<reference evidence="2 3" key="1">
    <citation type="submission" date="2018-07" db="EMBL/GenBank/DDBJ databases">
        <title>Genomic Encyclopedia of Type Strains, Phase IV (KMG-IV): sequencing the most valuable type-strain genomes for metagenomic binning, comparative biology and taxonomic classification.</title>
        <authorList>
            <person name="Goeker M."/>
        </authorList>
    </citation>
    <scope>NUCLEOTIDE SEQUENCE [LARGE SCALE GENOMIC DNA]</scope>
    <source>
        <strain evidence="2 3">DSM 21410</strain>
    </source>
</reference>
<protein>
    <submittedName>
        <fullName evidence="2">Putative membrane protein</fullName>
    </submittedName>
</protein>
<evidence type="ECO:0000313" key="2">
    <source>
        <dbReference type="EMBL" id="RCX05207.1"/>
    </source>
</evidence>
<dbReference type="Pfam" id="PF04020">
    <property type="entry name" value="Phage_holin_4_2"/>
    <property type="match status" value="1"/>
</dbReference>
<name>A0A369AAV7_9FLAO</name>
<sequence length="135" mass="14933">MKFHFRFSLQDPPFHIRLAVSTLSIFMASYIAPGVHLRDILAAFIVALVLAVFNITIKPMLILLTLPVTLFTFGIFLFVINALVILIAADLVNGFDVSGFWSALFYSFLVSVISGILHAIAQNLSQRTPPTRPQA</sequence>
<dbReference type="InterPro" id="IPR007165">
    <property type="entry name" value="Phage_holin_4_2"/>
</dbReference>
<feature type="transmembrane region" description="Helical" evidence="1">
    <location>
        <begin position="100"/>
        <end position="121"/>
    </location>
</feature>